<dbReference type="EMBL" id="JACDTQ010002022">
    <property type="protein sequence ID" value="KAF5920434.1"/>
    <property type="molecule type" value="Genomic_DNA"/>
</dbReference>
<name>A0A7J7EXY3_DICBM</name>
<sequence length="103" mass="11807">MLLLDDLMGWDGNPAVEKQHSSVRRDHESTCKDFLRSFGPKYLIELEKAVFAWPFLKNQQSSEVAGLMSKNEKNKVQVLTPKINVLLQQTEESEEKAETEEAQ</sequence>
<reference evidence="1 2" key="1">
    <citation type="journal article" date="2020" name="Mol. Biol. Evol.">
        <title>Interspecific Gene Flow and the Evolution of Specialization in Black and White Rhinoceros.</title>
        <authorList>
            <person name="Moodley Y."/>
            <person name="Westbury M.V."/>
            <person name="Russo I.M."/>
            <person name="Gopalakrishnan S."/>
            <person name="Rakotoarivelo A."/>
            <person name="Olsen R.A."/>
            <person name="Prost S."/>
            <person name="Tunstall T."/>
            <person name="Ryder O.A."/>
            <person name="Dalen L."/>
            <person name="Bruford M.W."/>
        </authorList>
    </citation>
    <scope>NUCLEOTIDE SEQUENCE [LARGE SCALE GENOMIC DNA]</scope>
    <source>
        <strain evidence="1">SBR-YM</strain>
        <tissue evidence="1">Skin</tissue>
    </source>
</reference>
<proteinExistence type="predicted"/>
<dbReference type="Proteomes" id="UP000551758">
    <property type="component" value="Unassembled WGS sequence"/>
</dbReference>
<comment type="caution">
    <text evidence="1">The sequence shown here is derived from an EMBL/GenBank/DDBJ whole genome shotgun (WGS) entry which is preliminary data.</text>
</comment>
<evidence type="ECO:0000313" key="2">
    <source>
        <dbReference type="Proteomes" id="UP000551758"/>
    </source>
</evidence>
<protein>
    <submittedName>
        <fullName evidence="1">Uncharacterized protein</fullName>
    </submittedName>
</protein>
<dbReference type="AlphaFoldDB" id="A0A7J7EXY3"/>
<keyword evidence="2" id="KW-1185">Reference proteome</keyword>
<evidence type="ECO:0000313" key="1">
    <source>
        <dbReference type="EMBL" id="KAF5920434.1"/>
    </source>
</evidence>
<gene>
    <name evidence="1" type="ORF">HPG69_009684</name>
</gene>
<organism evidence="1 2">
    <name type="scientific">Diceros bicornis minor</name>
    <name type="common">South-central black rhinoceros</name>
    <dbReference type="NCBI Taxonomy" id="77932"/>
    <lineage>
        <taxon>Eukaryota</taxon>
        <taxon>Metazoa</taxon>
        <taxon>Chordata</taxon>
        <taxon>Craniata</taxon>
        <taxon>Vertebrata</taxon>
        <taxon>Euteleostomi</taxon>
        <taxon>Mammalia</taxon>
        <taxon>Eutheria</taxon>
        <taxon>Laurasiatheria</taxon>
        <taxon>Perissodactyla</taxon>
        <taxon>Rhinocerotidae</taxon>
        <taxon>Diceros</taxon>
    </lineage>
</organism>
<accession>A0A7J7EXY3</accession>